<dbReference type="AlphaFoldDB" id="A0A4P9ZPL6"/>
<evidence type="ECO:0000313" key="12">
    <source>
        <dbReference type="Proteomes" id="UP000268162"/>
    </source>
</evidence>
<dbReference type="PROSITE" id="PS50893">
    <property type="entry name" value="ABC_TRANSPORTER_2"/>
    <property type="match status" value="1"/>
</dbReference>
<dbReference type="Pfam" id="PF00005">
    <property type="entry name" value="ABC_tran"/>
    <property type="match status" value="1"/>
</dbReference>
<keyword evidence="4" id="KW-0812">Transmembrane</keyword>
<evidence type="ECO:0000256" key="8">
    <source>
        <dbReference type="ARBA" id="ARBA00023136"/>
    </source>
</evidence>
<comment type="subcellular location">
    <subcellularLocation>
        <location evidence="1">Cell membrane</location>
        <topology evidence="1">Multi-pass membrane protein</topology>
    </subcellularLocation>
</comment>
<feature type="domain" description="ABC transporter" evidence="10">
    <location>
        <begin position="58"/>
        <end position="296"/>
    </location>
</feature>
<dbReference type="InterPro" id="IPR003593">
    <property type="entry name" value="AAA+_ATPase"/>
</dbReference>
<sequence length="315" mass="34478">MSAYKLVTNQTKELSRLVIHRLRPTNYEAVSVSSLHRTLDIPDDAGAPPVKLEHGGHIEFRNVAFAYEGHDPVLRGIDLHIQAGRTTAIVGVSGHGKSTMLNLIMRMAEVSDGAILIDGQDIRRVAQGDLRSQIAYVNQSFVTFPGTIYYNIAYGSVSRGELASKDEVVEAAKAVNLYDTIMERKDGFNAKLNRGGNSMSGGELQRMGIARALVRKSPILLLDEATAALDTATETKIMDYIRNSKDSRTTVIIAHRISTIMDADQIVVLDHGKVAELGTHSELVAKGGIYANMWVKTQISDVHFPSDEMDEAIAF</sequence>
<evidence type="ECO:0000256" key="3">
    <source>
        <dbReference type="ARBA" id="ARBA00022475"/>
    </source>
</evidence>
<dbReference type="FunFam" id="3.40.50.300:FF:000221">
    <property type="entry name" value="Multidrug ABC transporter ATP-binding protein"/>
    <property type="match status" value="1"/>
</dbReference>
<evidence type="ECO:0000256" key="4">
    <source>
        <dbReference type="ARBA" id="ARBA00022692"/>
    </source>
</evidence>
<evidence type="ECO:0000256" key="7">
    <source>
        <dbReference type="ARBA" id="ARBA00022989"/>
    </source>
</evidence>
<gene>
    <name evidence="11" type="ORF">BJ085DRAFT_14263</name>
</gene>
<keyword evidence="8" id="KW-0472">Membrane</keyword>
<organism evidence="11 12">
    <name type="scientific">Dimargaris cristalligena</name>
    <dbReference type="NCBI Taxonomy" id="215637"/>
    <lineage>
        <taxon>Eukaryota</taxon>
        <taxon>Fungi</taxon>
        <taxon>Fungi incertae sedis</taxon>
        <taxon>Zoopagomycota</taxon>
        <taxon>Kickxellomycotina</taxon>
        <taxon>Dimargaritomycetes</taxon>
        <taxon>Dimargaritales</taxon>
        <taxon>Dimargaritaceae</taxon>
        <taxon>Dimargaris</taxon>
    </lineage>
</organism>
<evidence type="ECO:0000256" key="1">
    <source>
        <dbReference type="ARBA" id="ARBA00004651"/>
    </source>
</evidence>
<dbReference type="Gene3D" id="1.20.1560.10">
    <property type="entry name" value="ABC transporter type 1, transmembrane domain"/>
    <property type="match status" value="1"/>
</dbReference>
<dbReference type="PANTHER" id="PTHR24221">
    <property type="entry name" value="ATP-BINDING CASSETTE SUB-FAMILY B"/>
    <property type="match status" value="1"/>
</dbReference>
<proteinExistence type="inferred from homology"/>
<dbReference type="InterPro" id="IPR036640">
    <property type="entry name" value="ABC1_TM_sf"/>
</dbReference>
<evidence type="ECO:0000256" key="2">
    <source>
        <dbReference type="ARBA" id="ARBA00022448"/>
    </source>
</evidence>
<dbReference type="InterPro" id="IPR027417">
    <property type="entry name" value="P-loop_NTPase"/>
</dbReference>
<keyword evidence="6" id="KW-0067">ATP-binding</keyword>
<reference evidence="12" key="1">
    <citation type="journal article" date="2018" name="Nat. Microbiol.">
        <title>Leveraging single-cell genomics to expand the fungal tree of life.</title>
        <authorList>
            <person name="Ahrendt S.R."/>
            <person name="Quandt C.A."/>
            <person name="Ciobanu D."/>
            <person name="Clum A."/>
            <person name="Salamov A."/>
            <person name="Andreopoulos B."/>
            <person name="Cheng J.F."/>
            <person name="Woyke T."/>
            <person name="Pelin A."/>
            <person name="Henrissat B."/>
            <person name="Reynolds N.K."/>
            <person name="Benny G.L."/>
            <person name="Smith M.E."/>
            <person name="James T.Y."/>
            <person name="Grigoriev I.V."/>
        </authorList>
    </citation>
    <scope>NUCLEOTIDE SEQUENCE [LARGE SCALE GENOMIC DNA]</scope>
    <source>
        <strain evidence="12">RSA 468</strain>
    </source>
</reference>
<keyword evidence="3" id="KW-1003">Cell membrane</keyword>
<dbReference type="GO" id="GO:0005524">
    <property type="term" value="F:ATP binding"/>
    <property type="evidence" value="ECO:0007669"/>
    <property type="project" value="UniProtKB-KW"/>
</dbReference>
<dbReference type="SMART" id="SM00382">
    <property type="entry name" value="AAA"/>
    <property type="match status" value="1"/>
</dbReference>
<dbReference type="GO" id="GO:0042626">
    <property type="term" value="F:ATPase-coupled transmembrane transporter activity"/>
    <property type="evidence" value="ECO:0007669"/>
    <property type="project" value="TreeGrafter"/>
</dbReference>
<dbReference type="InterPro" id="IPR017871">
    <property type="entry name" value="ABC_transporter-like_CS"/>
</dbReference>
<dbReference type="PROSITE" id="PS00211">
    <property type="entry name" value="ABC_TRANSPORTER_1"/>
    <property type="match status" value="1"/>
</dbReference>
<dbReference type="Gene3D" id="3.40.50.300">
    <property type="entry name" value="P-loop containing nucleotide triphosphate hydrolases"/>
    <property type="match status" value="1"/>
</dbReference>
<dbReference type="STRING" id="215637.A0A4P9ZPL6"/>
<dbReference type="EMBL" id="ML003267">
    <property type="protein sequence ID" value="RKP34290.1"/>
    <property type="molecule type" value="Genomic_DNA"/>
</dbReference>
<keyword evidence="7" id="KW-1133">Transmembrane helix</keyword>
<keyword evidence="2" id="KW-0813">Transport</keyword>
<dbReference type="Proteomes" id="UP000268162">
    <property type="component" value="Unassembled WGS sequence"/>
</dbReference>
<accession>A0A4P9ZPL6</accession>
<name>A0A4P9ZPL6_9FUNG</name>
<dbReference type="PANTHER" id="PTHR24221:SF654">
    <property type="entry name" value="ATP-BINDING CASSETTE SUB-FAMILY B MEMBER 6"/>
    <property type="match status" value="1"/>
</dbReference>
<keyword evidence="12" id="KW-1185">Reference proteome</keyword>
<evidence type="ECO:0000313" key="11">
    <source>
        <dbReference type="EMBL" id="RKP34290.1"/>
    </source>
</evidence>
<dbReference type="SUPFAM" id="SSF52540">
    <property type="entry name" value="P-loop containing nucleoside triphosphate hydrolases"/>
    <property type="match status" value="1"/>
</dbReference>
<evidence type="ECO:0000259" key="10">
    <source>
        <dbReference type="PROSITE" id="PS50893"/>
    </source>
</evidence>
<comment type="similarity">
    <text evidence="9">Belongs to the ABC transporter superfamily. ABCB family. Heavy Metal importer (TC 3.A.1.210) subfamily.</text>
</comment>
<dbReference type="InterPro" id="IPR003439">
    <property type="entry name" value="ABC_transporter-like_ATP-bd"/>
</dbReference>
<keyword evidence="11" id="KW-0378">Hydrolase</keyword>
<keyword evidence="5" id="KW-0547">Nucleotide-binding</keyword>
<dbReference type="GO" id="GO:0005886">
    <property type="term" value="C:plasma membrane"/>
    <property type="evidence" value="ECO:0007669"/>
    <property type="project" value="UniProtKB-SubCell"/>
</dbReference>
<evidence type="ECO:0000256" key="6">
    <source>
        <dbReference type="ARBA" id="ARBA00022840"/>
    </source>
</evidence>
<dbReference type="GO" id="GO:0016887">
    <property type="term" value="F:ATP hydrolysis activity"/>
    <property type="evidence" value="ECO:0007669"/>
    <property type="project" value="InterPro"/>
</dbReference>
<evidence type="ECO:0000256" key="9">
    <source>
        <dbReference type="ARBA" id="ARBA00024363"/>
    </source>
</evidence>
<dbReference type="InterPro" id="IPR039421">
    <property type="entry name" value="Type_1_exporter"/>
</dbReference>
<protein>
    <submittedName>
        <fullName evidence="11">P-loop containing nucleoside triphosphate hydrolase protein</fullName>
    </submittedName>
</protein>
<evidence type="ECO:0000256" key="5">
    <source>
        <dbReference type="ARBA" id="ARBA00022741"/>
    </source>
</evidence>